<organism evidence="1 2">
    <name type="scientific">Nocardioides zeae</name>
    <dbReference type="NCBI Taxonomy" id="1457234"/>
    <lineage>
        <taxon>Bacteria</taxon>
        <taxon>Bacillati</taxon>
        <taxon>Actinomycetota</taxon>
        <taxon>Actinomycetes</taxon>
        <taxon>Propionibacteriales</taxon>
        <taxon>Nocardioidaceae</taxon>
        <taxon>Nocardioides</taxon>
    </lineage>
</organism>
<dbReference type="Proteomes" id="UP001261666">
    <property type="component" value="Unassembled WGS sequence"/>
</dbReference>
<sequence>MTVPLLLDLTVGEPDPGTGVVSLAVAVDLVTAAAGAGVVAVRLRDGDAAPGVLDPSVVASYLAPLAPSLGYLVDVPTTQHAPYNTARRVLSLDRATGGRAGVVLRPGVGDDVSDSAPDRPVPAVTPGERWAEYAAVLTGLWESFPREALLGDQEAAIVVDDTLLRPLHHEGAAYRVAGPLDGPSSVQGRPVLAVADVAAIGWEAAASADLVILDPDDLDGAGTALAAALEATGRQRTEVVLAGRWTGAGGSDVAGLPTWAADRGLQAVLLAPEGSATDVREVLSTLSALAPPRSGATGSDTLRRALGLATTRTEVPA</sequence>
<comment type="caution">
    <text evidence="1">The sequence shown here is derived from an EMBL/GenBank/DDBJ whole genome shotgun (WGS) entry which is preliminary data.</text>
</comment>
<reference evidence="1" key="1">
    <citation type="submission" date="2023-08" db="EMBL/GenBank/DDBJ databases">
        <title>Functional and genomic diversity of the sorghum phyllosphere microbiome.</title>
        <authorList>
            <person name="Shade A."/>
        </authorList>
    </citation>
    <scope>NUCLEOTIDE SEQUENCE</scope>
    <source>
        <strain evidence="1">SORGH_AS_0885</strain>
    </source>
</reference>
<protein>
    <submittedName>
        <fullName evidence="1">Alkanesulfonate monooxygenase SsuD/methylene tetrahydromethanopterin reductase-like flavin-dependent oxidoreductase (Luciferase family)</fullName>
    </submittedName>
</protein>
<dbReference type="EMBL" id="JAVIZJ010000010">
    <property type="protein sequence ID" value="MDR6211610.1"/>
    <property type="molecule type" value="Genomic_DNA"/>
</dbReference>
<name>A0ACC6ILI9_9ACTN</name>
<proteinExistence type="predicted"/>
<evidence type="ECO:0000313" key="1">
    <source>
        <dbReference type="EMBL" id="MDR6211610.1"/>
    </source>
</evidence>
<evidence type="ECO:0000313" key="2">
    <source>
        <dbReference type="Proteomes" id="UP001261666"/>
    </source>
</evidence>
<keyword evidence="2" id="KW-1185">Reference proteome</keyword>
<accession>A0ACC6ILI9</accession>
<gene>
    <name evidence="1" type="ORF">QE364_003338</name>
</gene>